<accession>A0A8J3K4E7</accession>
<dbReference type="Gene3D" id="3.40.720.10">
    <property type="entry name" value="Alkaline Phosphatase, subunit A"/>
    <property type="match status" value="1"/>
</dbReference>
<gene>
    <name evidence="2" type="ORF">Cch02nite_16830</name>
</gene>
<reference evidence="2 3" key="1">
    <citation type="submission" date="2021-01" db="EMBL/GenBank/DDBJ databases">
        <title>Whole genome shotgun sequence of Catellatospora chokoriensis NBRC 107358.</title>
        <authorList>
            <person name="Komaki H."/>
            <person name="Tamura T."/>
        </authorList>
    </citation>
    <scope>NUCLEOTIDE SEQUENCE [LARGE SCALE GENOMIC DNA]</scope>
    <source>
        <strain evidence="2 3">NBRC 107358</strain>
    </source>
</reference>
<comment type="caution">
    <text evidence="2">The sequence shown here is derived from an EMBL/GenBank/DDBJ whole genome shotgun (WGS) entry which is preliminary data.</text>
</comment>
<dbReference type="SUPFAM" id="SSF53649">
    <property type="entry name" value="Alkaline phosphatase-like"/>
    <property type="match status" value="1"/>
</dbReference>
<dbReference type="Pfam" id="PF00884">
    <property type="entry name" value="Sulfatase"/>
    <property type="match status" value="1"/>
</dbReference>
<dbReference type="InterPro" id="IPR047838">
    <property type="entry name" value="STM4013-like"/>
</dbReference>
<dbReference type="Proteomes" id="UP000619293">
    <property type="component" value="Unassembled WGS sequence"/>
</dbReference>
<organism evidence="2 3">
    <name type="scientific">Catellatospora chokoriensis</name>
    <dbReference type="NCBI Taxonomy" id="310353"/>
    <lineage>
        <taxon>Bacteria</taxon>
        <taxon>Bacillati</taxon>
        <taxon>Actinomycetota</taxon>
        <taxon>Actinomycetes</taxon>
        <taxon>Micromonosporales</taxon>
        <taxon>Micromonosporaceae</taxon>
        <taxon>Catellatospora</taxon>
    </lineage>
</organism>
<dbReference type="InterPro" id="IPR000917">
    <property type="entry name" value="Sulfatase_N"/>
</dbReference>
<evidence type="ECO:0000313" key="2">
    <source>
        <dbReference type="EMBL" id="GIF88239.1"/>
    </source>
</evidence>
<feature type="domain" description="Sulfatase N-terminal" evidence="1">
    <location>
        <begin position="105"/>
        <end position="251"/>
    </location>
</feature>
<dbReference type="RefSeq" id="WP_239120393.1">
    <property type="nucleotide sequence ID" value="NZ_BAAALB010000039.1"/>
</dbReference>
<evidence type="ECO:0000313" key="3">
    <source>
        <dbReference type="Proteomes" id="UP000619293"/>
    </source>
</evidence>
<dbReference type="EMBL" id="BONG01000007">
    <property type="protein sequence ID" value="GIF88239.1"/>
    <property type="molecule type" value="Genomic_DNA"/>
</dbReference>
<keyword evidence="3" id="KW-1185">Reference proteome</keyword>
<name>A0A8J3K4E7_9ACTN</name>
<proteinExistence type="predicted"/>
<dbReference type="InterPro" id="IPR017850">
    <property type="entry name" value="Alkaline_phosphatase_core_sf"/>
</dbReference>
<sequence>MSVDMASMVGTFDIALVTVDTLRYDVAAGEAAAGRTPNVAQVLPGGQWEARHTPASFTYAAHHAFFAGFLPTPVTPGRHERLFAARFPGSETTAEGTWVFDAPDLVTGLARAGYHTLCLGGVGFFNRLSPLGSVLPDLFAEDHWRPAFGVTEPDSLRHQLDQLEESVVAAPAARPLFTFLNISALHQPNRHYLPGAAQDGPDSHAAALRYVDTLLPRLFTLLTWRRRPCFVVLCADHGTAYGEDGHQGHRVGHDVVWTVPYAEFTLSPGEW</sequence>
<dbReference type="AlphaFoldDB" id="A0A8J3K4E7"/>
<protein>
    <submittedName>
        <fullName evidence="2">Membrane protein</fullName>
    </submittedName>
</protein>
<dbReference type="NCBIfam" id="NF038075">
    <property type="entry name" value="fam_STM4013"/>
    <property type="match status" value="1"/>
</dbReference>
<evidence type="ECO:0000259" key="1">
    <source>
        <dbReference type="Pfam" id="PF00884"/>
    </source>
</evidence>